<feature type="compositionally biased region" description="Polar residues" evidence="1">
    <location>
        <begin position="53"/>
        <end position="63"/>
    </location>
</feature>
<gene>
    <name evidence="2" type="ORF">GMBLW1_27000</name>
</gene>
<accession>A0A6C2YIA4</accession>
<evidence type="ECO:0000313" key="2">
    <source>
        <dbReference type="EMBL" id="VIP01260.1"/>
    </source>
</evidence>
<organism evidence="2">
    <name type="scientific">Tuwongella immobilis</name>
    <dbReference type="NCBI Taxonomy" id="692036"/>
    <lineage>
        <taxon>Bacteria</taxon>
        <taxon>Pseudomonadati</taxon>
        <taxon>Planctomycetota</taxon>
        <taxon>Planctomycetia</taxon>
        <taxon>Gemmatales</taxon>
        <taxon>Gemmataceae</taxon>
        <taxon>Tuwongella</taxon>
    </lineage>
</organism>
<dbReference type="EMBL" id="LR593887">
    <property type="protein sequence ID" value="VTR97946.1"/>
    <property type="molecule type" value="Genomic_DNA"/>
</dbReference>
<dbReference type="AlphaFoldDB" id="A0A6C2YIA4"/>
<proteinExistence type="predicted"/>
<evidence type="ECO:0000256" key="1">
    <source>
        <dbReference type="SAM" id="MobiDB-lite"/>
    </source>
</evidence>
<sequence length="194" mass="22025">MCSSLQSSIERHCSANDGQTASLNCNSPMPNANHRPTRVAGSAATSGSVCRQLSTPRQNSHRNLPNACRKQHTHQRRFERFTPKTTRALDRLPSELRTRRTSFLPHGFDSLSNTRAQIFNCLNASPRESSVSSEKANALHRRGSIADISWECVRFGVRWNKSRSFPNRSPLRLDRFATNRWRFHKQVDTGVIIP</sequence>
<dbReference type="InParanoid" id="A0A6C2YIA4"/>
<dbReference type="EMBL" id="LR586016">
    <property type="protein sequence ID" value="VIP01260.1"/>
    <property type="molecule type" value="Genomic_DNA"/>
</dbReference>
<keyword evidence="3" id="KW-1185">Reference proteome</keyword>
<dbReference type="Proteomes" id="UP000464378">
    <property type="component" value="Chromosome"/>
</dbReference>
<name>A0A6C2YIA4_9BACT</name>
<dbReference type="KEGG" id="tim:GMBLW1_27000"/>
<evidence type="ECO:0000313" key="3">
    <source>
        <dbReference type="Proteomes" id="UP000464378"/>
    </source>
</evidence>
<feature type="region of interest" description="Disordered" evidence="1">
    <location>
        <begin position="53"/>
        <end position="76"/>
    </location>
</feature>
<reference evidence="2" key="1">
    <citation type="submission" date="2019-04" db="EMBL/GenBank/DDBJ databases">
        <authorList>
            <consortium name="Science for Life Laboratories"/>
        </authorList>
    </citation>
    <scope>NUCLEOTIDE SEQUENCE</scope>
    <source>
        <strain evidence="2">MBLW1</strain>
    </source>
</reference>
<protein>
    <submittedName>
        <fullName evidence="2">Uncharacterized protein</fullName>
    </submittedName>
</protein>